<dbReference type="GO" id="GO:0051082">
    <property type="term" value="F:unfolded protein binding"/>
    <property type="evidence" value="ECO:0007669"/>
    <property type="project" value="InterPro"/>
</dbReference>
<name>A0A6N6M764_9FLAO</name>
<dbReference type="PANTHER" id="PTHR35089">
    <property type="entry name" value="CHAPERONE PROTEIN SKP"/>
    <property type="match status" value="1"/>
</dbReference>
<evidence type="ECO:0000313" key="4">
    <source>
        <dbReference type="Proteomes" id="UP000435357"/>
    </source>
</evidence>
<dbReference type="SUPFAM" id="SSF111384">
    <property type="entry name" value="OmpH-like"/>
    <property type="match status" value="1"/>
</dbReference>
<dbReference type="OrthoDB" id="677272at2"/>
<dbReference type="PROSITE" id="PS51257">
    <property type="entry name" value="PROKAR_LIPOPROTEIN"/>
    <property type="match status" value="1"/>
</dbReference>
<dbReference type="Proteomes" id="UP000435357">
    <property type="component" value="Unassembled WGS sequence"/>
</dbReference>
<accession>A0A6N6M764</accession>
<keyword evidence="4" id="KW-1185">Reference proteome</keyword>
<evidence type="ECO:0000256" key="1">
    <source>
        <dbReference type="ARBA" id="ARBA00009091"/>
    </source>
</evidence>
<dbReference type="InterPro" id="IPR005632">
    <property type="entry name" value="Chaperone_Skp"/>
</dbReference>
<organism evidence="3 4">
    <name type="scientific">Salibacter halophilus</name>
    <dbReference type="NCBI Taxonomy" id="1803916"/>
    <lineage>
        <taxon>Bacteria</taxon>
        <taxon>Pseudomonadati</taxon>
        <taxon>Bacteroidota</taxon>
        <taxon>Flavobacteriia</taxon>
        <taxon>Flavobacteriales</taxon>
        <taxon>Salibacteraceae</taxon>
        <taxon>Salibacter</taxon>
    </lineage>
</organism>
<dbReference type="Gene3D" id="3.30.910.20">
    <property type="entry name" value="Skp domain"/>
    <property type="match status" value="1"/>
</dbReference>
<dbReference type="RefSeq" id="WP_151165886.1">
    <property type="nucleotide sequence ID" value="NZ_WACR01000001.1"/>
</dbReference>
<dbReference type="AlphaFoldDB" id="A0A6N6M764"/>
<evidence type="ECO:0000313" key="3">
    <source>
        <dbReference type="EMBL" id="KAB1065898.1"/>
    </source>
</evidence>
<protein>
    <submittedName>
        <fullName evidence="3">OmpH family outer membrane protein</fullName>
    </submittedName>
</protein>
<reference evidence="3 4" key="1">
    <citation type="submission" date="2019-09" db="EMBL/GenBank/DDBJ databases">
        <title>Genomes of Cryomorphaceae.</title>
        <authorList>
            <person name="Bowman J.P."/>
        </authorList>
    </citation>
    <scope>NUCLEOTIDE SEQUENCE [LARGE SCALE GENOMIC DNA]</scope>
    <source>
        <strain evidence="3 4">KCTC 52047</strain>
    </source>
</reference>
<proteinExistence type="inferred from homology"/>
<gene>
    <name evidence="3" type="ORF">F3059_00045</name>
</gene>
<dbReference type="SMART" id="SM00935">
    <property type="entry name" value="OmpH"/>
    <property type="match status" value="1"/>
</dbReference>
<comment type="caution">
    <text evidence="3">The sequence shown here is derived from an EMBL/GenBank/DDBJ whole genome shotgun (WGS) entry which is preliminary data.</text>
</comment>
<comment type="similarity">
    <text evidence="1">Belongs to the Skp family.</text>
</comment>
<evidence type="ECO:0000256" key="2">
    <source>
        <dbReference type="ARBA" id="ARBA00022729"/>
    </source>
</evidence>
<dbReference type="GO" id="GO:0050821">
    <property type="term" value="P:protein stabilization"/>
    <property type="evidence" value="ECO:0007669"/>
    <property type="project" value="TreeGrafter"/>
</dbReference>
<dbReference type="GO" id="GO:0005829">
    <property type="term" value="C:cytosol"/>
    <property type="evidence" value="ECO:0007669"/>
    <property type="project" value="TreeGrafter"/>
</dbReference>
<sequence>MKISYLLLLAILSIGCGKNSTENRIAYINTSTLISEYKGTEDMLNELDRIKSKSQTQVDSFKNVLSVEYQNIRQTSQNDEASQFRVQNFKKMQNQFKEFREQELKKVSEKEQKLSAGILNLINSKVRKYGDEHDFDLIIGATENGSVMYGNDKMNITSDVLQYINQD</sequence>
<keyword evidence="2" id="KW-0732">Signal</keyword>
<dbReference type="InterPro" id="IPR024930">
    <property type="entry name" value="Skp_dom_sf"/>
</dbReference>
<dbReference type="Pfam" id="PF03938">
    <property type="entry name" value="OmpH"/>
    <property type="match status" value="1"/>
</dbReference>
<dbReference type="EMBL" id="WACR01000001">
    <property type="protein sequence ID" value="KAB1065898.1"/>
    <property type="molecule type" value="Genomic_DNA"/>
</dbReference>
<dbReference type="PANTHER" id="PTHR35089:SF1">
    <property type="entry name" value="CHAPERONE PROTEIN SKP"/>
    <property type="match status" value="1"/>
</dbReference>